<dbReference type="SMART" id="SM00129">
    <property type="entry name" value="KISc"/>
    <property type="match status" value="1"/>
</dbReference>
<dbReference type="PANTHER" id="PTHR47968:SF67">
    <property type="entry name" value="KINESIN MOTOR DOMAIN-CONTAINING PROTEIN"/>
    <property type="match status" value="1"/>
</dbReference>
<keyword evidence="5 6" id="KW-0505">Motor protein</keyword>
<dbReference type="Pfam" id="PF00225">
    <property type="entry name" value="Kinesin"/>
    <property type="match status" value="1"/>
</dbReference>
<evidence type="ECO:0000256" key="2">
    <source>
        <dbReference type="ARBA" id="ARBA00022741"/>
    </source>
</evidence>
<reference evidence="8 9" key="1">
    <citation type="submission" date="2024-11" db="EMBL/GenBank/DDBJ databases">
        <title>Adaptive evolution of stress response genes in parasites aligns with host niche diversity.</title>
        <authorList>
            <person name="Hahn C."/>
            <person name="Resl P."/>
        </authorList>
    </citation>
    <scope>NUCLEOTIDE SEQUENCE [LARGE SCALE GENOMIC DNA]</scope>
    <source>
        <strain evidence="8">EGGRZ-B1_66</strain>
        <tissue evidence="8">Body</tissue>
    </source>
</reference>
<dbReference type="InterPro" id="IPR019821">
    <property type="entry name" value="Kinesin_motor_CS"/>
</dbReference>
<protein>
    <recommendedName>
        <fullName evidence="6">Kinesin-like protein</fullName>
    </recommendedName>
</protein>
<comment type="similarity">
    <text evidence="5 6">Belongs to the TRAFAC class myosin-kinesin ATPase superfamily. Kinesin family.</text>
</comment>
<dbReference type="SUPFAM" id="SSF52540">
    <property type="entry name" value="P-loop containing nucleoside triphosphate hydrolases"/>
    <property type="match status" value="1"/>
</dbReference>
<comment type="subcellular location">
    <subcellularLocation>
        <location evidence="1">Cytoplasm</location>
        <location evidence="1">Cytoskeleton</location>
    </subcellularLocation>
</comment>
<dbReference type="InterPro" id="IPR027417">
    <property type="entry name" value="P-loop_NTPase"/>
</dbReference>
<keyword evidence="6" id="KW-0493">Microtubule</keyword>
<dbReference type="PROSITE" id="PS50067">
    <property type="entry name" value="KINESIN_MOTOR_2"/>
    <property type="match status" value="1"/>
</dbReference>
<keyword evidence="2 5" id="KW-0547">Nucleotide-binding</keyword>
<keyword evidence="9" id="KW-1185">Reference proteome</keyword>
<dbReference type="InterPro" id="IPR036961">
    <property type="entry name" value="Kinesin_motor_dom_sf"/>
</dbReference>
<dbReference type="PANTHER" id="PTHR47968">
    <property type="entry name" value="CENTROMERE PROTEIN E"/>
    <property type="match status" value="1"/>
</dbReference>
<dbReference type="GO" id="GO:0005874">
    <property type="term" value="C:microtubule"/>
    <property type="evidence" value="ECO:0007669"/>
    <property type="project" value="UniProtKB-KW"/>
</dbReference>
<dbReference type="EMBL" id="JBJKFK010000037">
    <property type="protein sequence ID" value="KAL3320682.1"/>
    <property type="molecule type" value="Genomic_DNA"/>
</dbReference>
<evidence type="ECO:0000256" key="5">
    <source>
        <dbReference type="PROSITE-ProRule" id="PRU00283"/>
    </source>
</evidence>
<feature type="domain" description="Kinesin motor" evidence="7">
    <location>
        <begin position="22"/>
        <end position="351"/>
    </location>
</feature>
<dbReference type="InterPro" id="IPR001752">
    <property type="entry name" value="Kinesin_motor_dom"/>
</dbReference>
<organism evidence="8 9">
    <name type="scientific">Cichlidogyrus casuarinus</name>
    <dbReference type="NCBI Taxonomy" id="1844966"/>
    <lineage>
        <taxon>Eukaryota</taxon>
        <taxon>Metazoa</taxon>
        <taxon>Spiralia</taxon>
        <taxon>Lophotrochozoa</taxon>
        <taxon>Platyhelminthes</taxon>
        <taxon>Monogenea</taxon>
        <taxon>Monopisthocotylea</taxon>
        <taxon>Dactylogyridea</taxon>
        <taxon>Ancyrocephalidae</taxon>
        <taxon>Cichlidogyrus</taxon>
    </lineage>
</organism>
<proteinExistence type="inferred from homology"/>
<accession>A0ABD2QMR7</accession>
<sequence>MCAGCDGNEVITYICGKMDQDNIRIYLRLKPNLKNKKPFQYRTKIDLNNNSEFIYVDVPRENCLYKDLQKYDAHKFKFDHIFDTLASQSDVFERMARPLIDKTIEGFNGTIFAYGQTGSGKTHTITGTNFEYNQRGIIPRSLEYLFGYFQKDLSSSYQLEITYLEIYNDNGYDLLAQQASRGNKLEDLPYNLSSHPANNIEDALNLLFLGDTNRIIAETPMNEASSRSHCIFTLHITRTEKESHNKFHSKLNLVDLAGSERAYKTRIDGALLQETKYINLSLHFLEQVIIALTKKDPQNHVPYRNSMMTCVLRDSLGGNCFTSMIANIATDITDSLESISTCKFSQRVALIKNEVVKNVVIDPQDIISSLRKEIECLKNRLASHIDPSRSTLTLQDLKEADNETNE</sequence>
<evidence type="ECO:0000313" key="9">
    <source>
        <dbReference type="Proteomes" id="UP001626550"/>
    </source>
</evidence>
<feature type="binding site" evidence="5">
    <location>
        <begin position="115"/>
        <end position="122"/>
    </location>
    <ligand>
        <name>ATP</name>
        <dbReference type="ChEBI" id="CHEBI:30616"/>
    </ligand>
</feature>
<dbReference type="PROSITE" id="PS00411">
    <property type="entry name" value="KINESIN_MOTOR_1"/>
    <property type="match status" value="1"/>
</dbReference>
<evidence type="ECO:0000256" key="3">
    <source>
        <dbReference type="ARBA" id="ARBA00022840"/>
    </source>
</evidence>
<evidence type="ECO:0000256" key="1">
    <source>
        <dbReference type="ARBA" id="ARBA00004245"/>
    </source>
</evidence>
<dbReference type="PRINTS" id="PR00380">
    <property type="entry name" value="KINESINHEAVY"/>
</dbReference>
<dbReference type="GO" id="GO:0005524">
    <property type="term" value="F:ATP binding"/>
    <property type="evidence" value="ECO:0007669"/>
    <property type="project" value="UniProtKB-UniRule"/>
</dbReference>
<dbReference type="AlphaFoldDB" id="A0ABD2QMR7"/>
<dbReference type="Proteomes" id="UP001626550">
    <property type="component" value="Unassembled WGS sequence"/>
</dbReference>
<dbReference type="GO" id="GO:0003774">
    <property type="term" value="F:cytoskeletal motor activity"/>
    <property type="evidence" value="ECO:0007669"/>
    <property type="project" value="UniProtKB-UniRule"/>
</dbReference>
<evidence type="ECO:0000256" key="6">
    <source>
        <dbReference type="RuleBase" id="RU000394"/>
    </source>
</evidence>
<dbReference type="Gene3D" id="3.40.850.10">
    <property type="entry name" value="Kinesin motor domain"/>
    <property type="match status" value="1"/>
</dbReference>
<evidence type="ECO:0000313" key="8">
    <source>
        <dbReference type="EMBL" id="KAL3320682.1"/>
    </source>
</evidence>
<comment type="caution">
    <text evidence="8">The sequence shown here is derived from an EMBL/GenBank/DDBJ whole genome shotgun (WGS) entry which is preliminary data.</text>
</comment>
<keyword evidence="4" id="KW-0206">Cytoskeleton</keyword>
<keyword evidence="3 5" id="KW-0067">ATP-binding</keyword>
<gene>
    <name evidence="8" type="primary">KIF6_1</name>
    <name evidence="8" type="ORF">Ciccas_000654</name>
</gene>
<evidence type="ECO:0000259" key="7">
    <source>
        <dbReference type="PROSITE" id="PS50067"/>
    </source>
</evidence>
<evidence type="ECO:0000256" key="4">
    <source>
        <dbReference type="ARBA" id="ARBA00023212"/>
    </source>
</evidence>
<name>A0ABD2QMR7_9PLAT</name>
<keyword evidence="4" id="KW-0963">Cytoplasm</keyword>
<dbReference type="InterPro" id="IPR027640">
    <property type="entry name" value="Kinesin-like_fam"/>
</dbReference>